<reference evidence="4" key="1">
    <citation type="journal article" date="2020" name="Nat. Commun.">
        <title>Genome assembly of wild tea tree DASZ reveals pedigree and selection history of tea varieties.</title>
        <authorList>
            <person name="Zhang W."/>
            <person name="Zhang Y."/>
            <person name="Qiu H."/>
            <person name="Guo Y."/>
            <person name="Wan H."/>
            <person name="Zhang X."/>
            <person name="Scossa F."/>
            <person name="Alseekh S."/>
            <person name="Zhang Q."/>
            <person name="Wang P."/>
            <person name="Xu L."/>
            <person name="Schmidt M.H."/>
            <person name="Jia X."/>
            <person name="Li D."/>
            <person name="Zhu A."/>
            <person name="Guo F."/>
            <person name="Chen W."/>
            <person name="Ni D."/>
            <person name="Usadel B."/>
            <person name="Fernie A.R."/>
            <person name="Wen W."/>
        </authorList>
    </citation>
    <scope>NUCLEOTIDE SEQUENCE [LARGE SCALE GENOMIC DNA]</scope>
    <source>
        <strain evidence="4">cv. G240</strain>
    </source>
</reference>
<dbReference type="PROSITE" id="PS00636">
    <property type="entry name" value="DNAJ_1"/>
    <property type="match status" value="1"/>
</dbReference>
<organism evidence="3 4">
    <name type="scientific">Camellia sinensis</name>
    <name type="common">Tea plant</name>
    <name type="synonym">Thea sinensis</name>
    <dbReference type="NCBI Taxonomy" id="4442"/>
    <lineage>
        <taxon>Eukaryota</taxon>
        <taxon>Viridiplantae</taxon>
        <taxon>Streptophyta</taxon>
        <taxon>Embryophyta</taxon>
        <taxon>Tracheophyta</taxon>
        <taxon>Spermatophyta</taxon>
        <taxon>Magnoliopsida</taxon>
        <taxon>eudicotyledons</taxon>
        <taxon>Gunneridae</taxon>
        <taxon>Pentapetalae</taxon>
        <taxon>asterids</taxon>
        <taxon>Ericales</taxon>
        <taxon>Theaceae</taxon>
        <taxon>Camellia</taxon>
    </lineage>
</organism>
<name>A0A7J7HPZ4_CAMSI</name>
<dbReference type="GO" id="GO:0009507">
    <property type="term" value="C:chloroplast"/>
    <property type="evidence" value="ECO:0007669"/>
    <property type="project" value="TreeGrafter"/>
</dbReference>
<keyword evidence="4" id="KW-1185">Reference proteome</keyword>
<dbReference type="PRINTS" id="PR00625">
    <property type="entry name" value="JDOMAIN"/>
</dbReference>
<evidence type="ECO:0000313" key="4">
    <source>
        <dbReference type="Proteomes" id="UP000593564"/>
    </source>
</evidence>
<dbReference type="SMART" id="SM00271">
    <property type="entry name" value="DnaJ"/>
    <property type="match status" value="1"/>
</dbReference>
<dbReference type="Pfam" id="PF00226">
    <property type="entry name" value="DnaJ"/>
    <property type="match status" value="1"/>
</dbReference>
<evidence type="ECO:0000259" key="2">
    <source>
        <dbReference type="PROSITE" id="PS50076"/>
    </source>
</evidence>
<dbReference type="AlphaFoldDB" id="A0A7J7HPZ4"/>
<reference evidence="3 4" key="2">
    <citation type="submission" date="2020-07" db="EMBL/GenBank/DDBJ databases">
        <title>Genome assembly of wild tea tree DASZ reveals pedigree and selection history of tea varieties.</title>
        <authorList>
            <person name="Zhang W."/>
        </authorList>
    </citation>
    <scope>NUCLEOTIDE SEQUENCE [LARGE SCALE GENOMIC DNA]</scope>
    <source>
        <strain evidence="4">cv. G240</strain>
        <tissue evidence="3">Leaf</tissue>
    </source>
</reference>
<dbReference type="SUPFAM" id="SSF46565">
    <property type="entry name" value="Chaperone J-domain"/>
    <property type="match status" value="1"/>
</dbReference>
<dbReference type="InterPro" id="IPR001623">
    <property type="entry name" value="DnaJ_domain"/>
</dbReference>
<dbReference type="InterPro" id="IPR036869">
    <property type="entry name" value="J_dom_sf"/>
</dbReference>
<evidence type="ECO:0000256" key="1">
    <source>
        <dbReference type="SAM" id="MobiDB-lite"/>
    </source>
</evidence>
<dbReference type="InterPro" id="IPR053232">
    <property type="entry name" value="DnaJ_C/III_chloroplastic"/>
</dbReference>
<sequence length="249" mass="28471">MNCGMISGSEACFHICTKPNPSTRKLVSESCRSLLFKNPLVKPSISIKTPYGSTYYRTRRTTRADIDNLSETSSEATEETEKSFYELLGISESGTLSEIKKAYKQLALRYHPDVSPPNRAEEYTRRFIRVQEAYQTLSNPKTRALYDTDLAKGFHLAFTRRGFYDQVSFSFSLCLAFCLGNGGHDGPAITTDLAVWSSWSLKKCEWKDRWQSQLMELKRKSTNKNSNMRGQEDHIHRSSWGARMRSQTS</sequence>
<dbReference type="Proteomes" id="UP000593564">
    <property type="component" value="Unassembled WGS sequence"/>
</dbReference>
<proteinExistence type="predicted"/>
<dbReference type="PANTHER" id="PTHR45090">
    <property type="entry name" value="CHAPERONE PROTEIN DNAJ 20 CHLOROPLASTIC"/>
    <property type="match status" value="1"/>
</dbReference>
<accession>A0A7J7HPZ4</accession>
<protein>
    <recommendedName>
        <fullName evidence="2">J domain-containing protein</fullName>
    </recommendedName>
</protein>
<comment type="caution">
    <text evidence="3">The sequence shown here is derived from an EMBL/GenBank/DDBJ whole genome shotgun (WGS) entry which is preliminary data.</text>
</comment>
<dbReference type="CDD" id="cd06257">
    <property type="entry name" value="DnaJ"/>
    <property type="match status" value="1"/>
</dbReference>
<dbReference type="EMBL" id="JACBKZ010000003">
    <property type="protein sequence ID" value="KAF5954645.1"/>
    <property type="molecule type" value="Genomic_DNA"/>
</dbReference>
<feature type="domain" description="J" evidence="2">
    <location>
        <begin position="83"/>
        <end position="150"/>
    </location>
</feature>
<dbReference type="InterPro" id="IPR018253">
    <property type="entry name" value="DnaJ_domain_CS"/>
</dbReference>
<dbReference type="PROSITE" id="PS50076">
    <property type="entry name" value="DNAJ_2"/>
    <property type="match status" value="1"/>
</dbReference>
<gene>
    <name evidence="3" type="ORF">HYC85_007501</name>
</gene>
<dbReference type="Gene3D" id="1.10.287.110">
    <property type="entry name" value="DnaJ domain"/>
    <property type="match status" value="1"/>
</dbReference>
<evidence type="ECO:0000313" key="3">
    <source>
        <dbReference type="EMBL" id="KAF5954645.1"/>
    </source>
</evidence>
<feature type="region of interest" description="Disordered" evidence="1">
    <location>
        <begin position="222"/>
        <end position="249"/>
    </location>
</feature>
<dbReference type="PANTHER" id="PTHR45090:SF4">
    <property type="entry name" value="J DOMAIN-CONTAINING PROTEIN"/>
    <property type="match status" value="1"/>
</dbReference>